<accession>A0A5J4KL40</accession>
<dbReference type="AlphaFoldDB" id="A0A5J4KL40"/>
<sequence length="72" mass="7660">MNSTALKTGTAKNRLQVIARDNTILLYINGVYQPAPIQDATLDTGNIGFLASSDKGDATNVVYSNLSVYPLA</sequence>
<organism evidence="1 2">
    <name type="scientific">Dictyobacter vulcani</name>
    <dbReference type="NCBI Taxonomy" id="2607529"/>
    <lineage>
        <taxon>Bacteria</taxon>
        <taxon>Bacillati</taxon>
        <taxon>Chloroflexota</taxon>
        <taxon>Ktedonobacteria</taxon>
        <taxon>Ktedonobacterales</taxon>
        <taxon>Dictyobacteraceae</taxon>
        <taxon>Dictyobacter</taxon>
    </lineage>
</organism>
<dbReference type="EMBL" id="BKZW01000001">
    <property type="protein sequence ID" value="GER86889.1"/>
    <property type="molecule type" value="Genomic_DNA"/>
</dbReference>
<evidence type="ECO:0000313" key="2">
    <source>
        <dbReference type="Proteomes" id="UP000326912"/>
    </source>
</evidence>
<gene>
    <name evidence="1" type="ORF">KDW_10510</name>
</gene>
<reference evidence="1 2" key="1">
    <citation type="submission" date="2019-10" db="EMBL/GenBank/DDBJ databases">
        <title>Dictyobacter vulcani sp. nov., within the class Ktedonobacteria, isolated from soil of volcanic Mt. Zao.</title>
        <authorList>
            <person name="Zheng Y."/>
            <person name="Wang C.M."/>
            <person name="Sakai Y."/>
            <person name="Abe K."/>
            <person name="Yokota A."/>
            <person name="Yabe S."/>
        </authorList>
    </citation>
    <scope>NUCLEOTIDE SEQUENCE [LARGE SCALE GENOMIC DNA]</scope>
    <source>
        <strain evidence="1 2">W12</strain>
    </source>
</reference>
<evidence type="ECO:0008006" key="3">
    <source>
        <dbReference type="Google" id="ProtNLM"/>
    </source>
</evidence>
<dbReference type="Gene3D" id="2.60.120.560">
    <property type="entry name" value="Exo-inulinase, domain 1"/>
    <property type="match status" value="1"/>
</dbReference>
<proteinExistence type="predicted"/>
<comment type="caution">
    <text evidence="1">The sequence shown here is derived from an EMBL/GenBank/DDBJ whole genome shotgun (WGS) entry which is preliminary data.</text>
</comment>
<evidence type="ECO:0000313" key="1">
    <source>
        <dbReference type="EMBL" id="GER86889.1"/>
    </source>
</evidence>
<name>A0A5J4KL40_9CHLR</name>
<keyword evidence="2" id="KW-1185">Reference proteome</keyword>
<protein>
    <recommendedName>
        <fullName evidence="3">3-keto-disaccharide hydrolase domain-containing protein</fullName>
    </recommendedName>
</protein>
<dbReference type="Proteomes" id="UP000326912">
    <property type="component" value="Unassembled WGS sequence"/>
</dbReference>